<organism evidence="1 2">
    <name type="scientific">Pyropia yezoensis</name>
    <name type="common">Susabi-nori</name>
    <name type="synonym">Porphyra yezoensis</name>
    <dbReference type="NCBI Taxonomy" id="2788"/>
    <lineage>
        <taxon>Eukaryota</taxon>
        <taxon>Rhodophyta</taxon>
        <taxon>Bangiophyceae</taxon>
        <taxon>Bangiales</taxon>
        <taxon>Bangiaceae</taxon>
        <taxon>Pyropia</taxon>
    </lineage>
</organism>
<evidence type="ECO:0000313" key="1">
    <source>
        <dbReference type="EMBL" id="KAK1867316.1"/>
    </source>
</evidence>
<name>A0ACC3CAM5_PYRYE</name>
<dbReference type="EMBL" id="CM020620">
    <property type="protein sequence ID" value="KAK1867316.1"/>
    <property type="molecule type" value="Genomic_DNA"/>
</dbReference>
<comment type="caution">
    <text evidence="1">The sequence shown here is derived from an EMBL/GenBank/DDBJ whole genome shotgun (WGS) entry which is preliminary data.</text>
</comment>
<proteinExistence type="predicted"/>
<evidence type="ECO:0000313" key="2">
    <source>
        <dbReference type="Proteomes" id="UP000798662"/>
    </source>
</evidence>
<reference evidence="1" key="1">
    <citation type="submission" date="2019-11" db="EMBL/GenBank/DDBJ databases">
        <title>Nori genome reveals adaptations in red seaweeds to the harsh intertidal environment.</title>
        <authorList>
            <person name="Wang D."/>
            <person name="Mao Y."/>
        </authorList>
    </citation>
    <scope>NUCLEOTIDE SEQUENCE</scope>
    <source>
        <tissue evidence="1">Gametophyte</tissue>
    </source>
</reference>
<protein>
    <submittedName>
        <fullName evidence="1">Uncharacterized protein</fullName>
    </submittedName>
</protein>
<dbReference type="Proteomes" id="UP000798662">
    <property type="component" value="Chromosome 3"/>
</dbReference>
<gene>
    <name evidence="1" type="ORF">I4F81_009823</name>
</gene>
<sequence length="294" mass="29231">MQVDRPLRCDQRMCQHSIVVTDQSEGGIKLRSLGLRSPQRVPNDGERLYRVRWVRCSCDKICMLLVRCWRLAGTTVKIAAAAAAAAAAADTPTSTFTLPAAIDGGRGGSGATAAAAGAAGRVRDEDTPAATPAGTGRRVGDASLPLTDAESGRPHAHMPPPSPPPPPPPPAWGGAGVAQQPAATAAAVRRALHMRAVRLGAGPYTGARGAQPAAAPPPSLSSLPSPSTITDGATATAAAVGVVTVNGRGATDAAAAVAGTGEPGSFPGGSNGSGGGSLAGVTDRPMPSISIRTQ</sequence>
<keyword evidence="2" id="KW-1185">Reference proteome</keyword>
<accession>A0ACC3CAM5</accession>